<organism evidence="3 4">
    <name type="scientific">Candidatus Limadaptatus stercorigallinarum</name>
    <dbReference type="NCBI Taxonomy" id="2840845"/>
    <lineage>
        <taxon>Bacteria</taxon>
        <taxon>Bacillati</taxon>
        <taxon>Bacillota</taxon>
        <taxon>Clostridia</taxon>
        <taxon>Eubacteriales</taxon>
        <taxon>Candidatus Limadaptatus</taxon>
    </lineage>
</organism>
<proteinExistence type="predicted"/>
<dbReference type="InterPro" id="IPR008988">
    <property type="entry name" value="Transcriptional_repressor_C"/>
</dbReference>
<name>A0A9D1L314_9FIRM</name>
<dbReference type="Pfam" id="PF04023">
    <property type="entry name" value="FeoA"/>
    <property type="match status" value="1"/>
</dbReference>
<evidence type="ECO:0000259" key="2">
    <source>
        <dbReference type="SMART" id="SM00899"/>
    </source>
</evidence>
<reference evidence="3" key="1">
    <citation type="submission" date="2020-10" db="EMBL/GenBank/DDBJ databases">
        <authorList>
            <person name="Gilroy R."/>
        </authorList>
    </citation>
    <scope>NUCLEOTIDE SEQUENCE</scope>
    <source>
        <strain evidence="3">1063</strain>
    </source>
</reference>
<feature type="domain" description="Ferrous iron transporter FeoA-like" evidence="2">
    <location>
        <begin position="3"/>
        <end position="75"/>
    </location>
</feature>
<sequence>MVKTLDKFDIGESGVIKSVSGEGRIRRRLFDMGVTPGAEVTLRKRAPLGDPIEVTLRGYELTLRKTEAAAVLTEVAE</sequence>
<dbReference type="InterPro" id="IPR038157">
    <property type="entry name" value="FeoA_core_dom"/>
</dbReference>
<comment type="caution">
    <text evidence="3">The sequence shown here is derived from an EMBL/GenBank/DDBJ whole genome shotgun (WGS) entry which is preliminary data.</text>
</comment>
<dbReference type="PANTHER" id="PTHR42954:SF2">
    <property type="entry name" value="FE(2+) TRANSPORT PROTEIN A"/>
    <property type="match status" value="1"/>
</dbReference>
<protein>
    <submittedName>
        <fullName evidence="3">Ferrous iron transport protein A</fullName>
    </submittedName>
</protein>
<evidence type="ECO:0000313" key="4">
    <source>
        <dbReference type="Proteomes" id="UP000824088"/>
    </source>
</evidence>
<evidence type="ECO:0000256" key="1">
    <source>
        <dbReference type="ARBA" id="ARBA00023004"/>
    </source>
</evidence>
<dbReference type="InterPro" id="IPR052713">
    <property type="entry name" value="FeoA"/>
</dbReference>
<gene>
    <name evidence="3" type="ORF">IAD51_04720</name>
</gene>
<dbReference type="EMBL" id="DVMN01000085">
    <property type="protein sequence ID" value="HIU21517.1"/>
    <property type="molecule type" value="Genomic_DNA"/>
</dbReference>
<dbReference type="SMART" id="SM00899">
    <property type="entry name" value="FeoA"/>
    <property type="match status" value="1"/>
</dbReference>
<dbReference type="SUPFAM" id="SSF50037">
    <property type="entry name" value="C-terminal domain of transcriptional repressors"/>
    <property type="match status" value="1"/>
</dbReference>
<dbReference type="Proteomes" id="UP000824088">
    <property type="component" value="Unassembled WGS sequence"/>
</dbReference>
<dbReference type="PANTHER" id="PTHR42954">
    <property type="entry name" value="FE(2+) TRANSPORT PROTEIN A"/>
    <property type="match status" value="1"/>
</dbReference>
<evidence type="ECO:0000313" key="3">
    <source>
        <dbReference type="EMBL" id="HIU21517.1"/>
    </source>
</evidence>
<dbReference type="InterPro" id="IPR007167">
    <property type="entry name" value="Fe-transptr_FeoA-like"/>
</dbReference>
<keyword evidence="1" id="KW-0408">Iron</keyword>
<dbReference type="GO" id="GO:0046914">
    <property type="term" value="F:transition metal ion binding"/>
    <property type="evidence" value="ECO:0007669"/>
    <property type="project" value="InterPro"/>
</dbReference>
<dbReference type="Gene3D" id="2.30.30.90">
    <property type="match status" value="1"/>
</dbReference>
<accession>A0A9D1L314</accession>
<dbReference type="AlphaFoldDB" id="A0A9D1L314"/>
<reference evidence="3" key="2">
    <citation type="journal article" date="2021" name="PeerJ">
        <title>Extensive microbial diversity within the chicken gut microbiome revealed by metagenomics and culture.</title>
        <authorList>
            <person name="Gilroy R."/>
            <person name="Ravi A."/>
            <person name="Getino M."/>
            <person name="Pursley I."/>
            <person name="Horton D.L."/>
            <person name="Alikhan N.F."/>
            <person name="Baker D."/>
            <person name="Gharbi K."/>
            <person name="Hall N."/>
            <person name="Watson M."/>
            <person name="Adriaenssens E.M."/>
            <person name="Foster-Nyarko E."/>
            <person name="Jarju S."/>
            <person name="Secka A."/>
            <person name="Antonio M."/>
            <person name="Oren A."/>
            <person name="Chaudhuri R.R."/>
            <person name="La Ragione R."/>
            <person name="Hildebrand F."/>
            <person name="Pallen M.J."/>
        </authorList>
    </citation>
    <scope>NUCLEOTIDE SEQUENCE</scope>
    <source>
        <strain evidence="3">1063</strain>
    </source>
</reference>